<gene>
    <name evidence="3" type="ORF">ACFQGD_22900</name>
</gene>
<evidence type="ECO:0000313" key="4">
    <source>
        <dbReference type="Proteomes" id="UP001596337"/>
    </source>
</evidence>
<dbReference type="RefSeq" id="WP_345393987.1">
    <property type="nucleotide sequence ID" value="NZ_BAABLA010000021.1"/>
</dbReference>
<dbReference type="InterPro" id="IPR002629">
    <property type="entry name" value="Met_Synth_C/arc"/>
</dbReference>
<dbReference type="Proteomes" id="UP001596337">
    <property type="component" value="Unassembled WGS sequence"/>
</dbReference>
<dbReference type="Gene3D" id="3.20.20.210">
    <property type="match status" value="1"/>
</dbReference>
<dbReference type="Pfam" id="PF01717">
    <property type="entry name" value="Meth_synt_2"/>
    <property type="match status" value="1"/>
</dbReference>
<organism evidence="3 4">
    <name type="scientific">Haloechinothrix salitolerans</name>
    <dbReference type="NCBI Taxonomy" id="926830"/>
    <lineage>
        <taxon>Bacteria</taxon>
        <taxon>Bacillati</taxon>
        <taxon>Actinomycetota</taxon>
        <taxon>Actinomycetes</taxon>
        <taxon>Pseudonocardiales</taxon>
        <taxon>Pseudonocardiaceae</taxon>
        <taxon>Haloechinothrix</taxon>
    </lineage>
</organism>
<evidence type="ECO:0000259" key="2">
    <source>
        <dbReference type="Pfam" id="PF01717"/>
    </source>
</evidence>
<feature type="region of interest" description="Disordered" evidence="1">
    <location>
        <begin position="1"/>
        <end position="20"/>
    </location>
</feature>
<name>A0ABW2C575_9PSEU</name>
<dbReference type="InterPro" id="IPR038071">
    <property type="entry name" value="UROD/MetE-like_sf"/>
</dbReference>
<dbReference type="SUPFAM" id="SSF51726">
    <property type="entry name" value="UROD/MetE-like"/>
    <property type="match status" value="1"/>
</dbReference>
<proteinExistence type="predicted"/>
<sequence>MPEFPWPVTAATGIGSMPGTDSADAAATVFGELPEFPHVPELPDRGFGADLIGRSAALLVDLAVESVPTGYRVTSRPGREHRRAQDLHRWDLDAIERAAHTAGSPKVIKTQVAGPWSLAAGIELPRGHRVLTDHGAVREFSQSLIEGVTTHVKELAARTGSAIVVQLDEPTLPDVLAGTLPTASGYGTVPSVPEPEAQSLLTSVIDGCANATGTPVIVHCCARRPPIGLMAGAGAGAIAIDATLLDGAPATTLDAIGEAWDSGLAFLLGLVPAINPAERVELHGLAEPALRLVDRIGFSRTILRDQAVPTPTCGLAGASDTWLRRALALTRDLGHAFAEPPESW</sequence>
<keyword evidence="4" id="KW-1185">Reference proteome</keyword>
<reference evidence="4" key="1">
    <citation type="journal article" date="2019" name="Int. J. Syst. Evol. Microbiol.">
        <title>The Global Catalogue of Microorganisms (GCM) 10K type strain sequencing project: providing services to taxonomists for standard genome sequencing and annotation.</title>
        <authorList>
            <consortium name="The Broad Institute Genomics Platform"/>
            <consortium name="The Broad Institute Genome Sequencing Center for Infectious Disease"/>
            <person name="Wu L."/>
            <person name="Ma J."/>
        </authorList>
    </citation>
    <scope>NUCLEOTIDE SEQUENCE [LARGE SCALE GENOMIC DNA]</scope>
    <source>
        <strain evidence="4">KCTC 32255</strain>
    </source>
</reference>
<protein>
    <submittedName>
        <fullName evidence="3">Methionine synthase</fullName>
    </submittedName>
</protein>
<feature type="domain" description="Cobalamin-independent methionine synthase MetE C-terminal/archaeal" evidence="2">
    <location>
        <begin position="11"/>
        <end position="332"/>
    </location>
</feature>
<dbReference type="EMBL" id="JBHSXX010000001">
    <property type="protein sequence ID" value="MFC6869994.1"/>
    <property type="molecule type" value="Genomic_DNA"/>
</dbReference>
<evidence type="ECO:0000256" key="1">
    <source>
        <dbReference type="SAM" id="MobiDB-lite"/>
    </source>
</evidence>
<accession>A0ABW2C575</accession>
<comment type="caution">
    <text evidence="3">The sequence shown here is derived from an EMBL/GenBank/DDBJ whole genome shotgun (WGS) entry which is preliminary data.</text>
</comment>
<evidence type="ECO:0000313" key="3">
    <source>
        <dbReference type="EMBL" id="MFC6869994.1"/>
    </source>
</evidence>